<evidence type="ECO:0000256" key="1">
    <source>
        <dbReference type="SAM" id="MobiDB-lite"/>
    </source>
</evidence>
<feature type="compositionally biased region" description="Polar residues" evidence="1">
    <location>
        <begin position="140"/>
        <end position="149"/>
    </location>
</feature>
<proteinExistence type="predicted"/>
<feature type="non-terminal residue" evidence="2">
    <location>
        <position position="1"/>
    </location>
</feature>
<reference evidence="2" key="1">
    <citation type="submission" date="2022-07" db="EMBL/GenBank/DDBJ databases">
        <title>Phylogenomic reconstructions and comparative analyses of Kickxellomycotina fungi.</title>
        <authorList>
            <person name="Reynolds N.K."/>
            <person name="Stajich J.E."/>
            <person name="Barry K."/>
            <person name="Grigoriev I.V."/>
            <person name="Crous P."/>
            <person name="Smith M.E."/>
        </authorList>
    </citation>
    <scope>NUCLEOTIDE SEQUENCE</scope>
    <source>
        <strain evidence="2">BCRC 34381</strain>
    </source>
</reference>
<accession>A0A9W7YBQ7</accession>
<evidence type="ECO:0000313" key="2">
    <source>
        <dbReference type="EMBL" id="KAJ1727561.1"/>
    </source>
</evidence>
<organism evidence="2 3">
    <name type="scientific">Coemansia biformis</name>
    <dbReference type="NCBI Taxonomy" id="1286918"/>
    <lineage>
        <taxon>Eukaryota</taxon>
        <taxon>Fungi</taxon>
        <taxon>Fungi incertae sedis</taxon>
        <taxon>Zoopagomycota</taxon>
        <taxon>Kickxellomycotina</taxon>
        <taxon>Kickxellomycetes</taxon>
        <taxon>Kickxellales</taxon>
        <taxon>Kickxellaceae</taxon>
        <taxon>Coemansia</taxon>
    </lineage>
</organism>
<dbReference type="AlphaFoldDB" id="A0A9W7YBQ7"/>
<name>A0A9W7YBQ7_9FUNG</name>
<dbReference type="OrthoDB" id="5583058at2759"/>
<protein>
    <submittedName>
        <fullName evidence="2">Uncharacterized protein</fullName>
    </submittedName>
</protein>
<dbReference type="Proteomes" id="UP001143981">
    <property type="component" value="Unassembled WGS sequence"/>
</dbReference>
<comment type="caution">
    <text evidence="2">The sequence shown here is derived from an EMBL/GenBank/DDBJ whole genome shotgun (WGS) entry which is preliminary data.</text>
</comment>
<sequence>ALRLAADLCTHAAVRIVVWRFVKSSRPSSRDIVLNEAQYPAQPNIPQTPAAVRLHASDGSEVNPWELALGDDINDAKQRALAVAETRVDDDISLNEAAEREEDEAFIGAHLQPSDGAAPELARESSGADNDGSTPLALAQTATRDTSASVYADGVTPRDGDGDASGGRSGIRQKITQRLRFRRQGSPSADSTRRRSGWDNTGNRVSTLTEGERTTRFPNMTIKTTVTATPLQTLLLHSRTLRASDLIICGRSVRVSLPYFNNALELQAYTPAGHAHTRGERQRALGTAVEYLLGFGTSASILVIQAGHDPHSLEGARSKRIE</sequence>
<gene>
    <name evidence="2" type="ORF">LPJ61_004509</name>
</gene>
<feature type="region of interest" description="Disordered" evidence="1">
    <location>
        <begin position="111"/>
        <end position="206"/>
    </location>
</feature>
<evidence type="ECO:0000313" key="3">
    <source>
        <dbReference type="Proteomes" id="UP001143981"/>
    </source>
</evidence>
<keyword evidence="3" id="KW-1185">Reference proteome</keyword>
<dbReference type="EMBL" id="JANBOI010001056">
    <property type="protein sequence ID" value="KAJ1727561.1"/>
    <property type="molecule type" value="Genomic_DNA"/>
</dbReference>